<dbReference type="EMBL" id="JAVFWL010000007">
    <property type="protein sequence ID" value="KAK6767295.1"/>
    <property type="molecule type" value="Genomic_DNA"/>
</dbReference>
<sequence length="119" mass="13499">MRSNDSRWVRTVSDWVSRDIKRTTGRPFGGHIFSRRSSKKIMMFFVSHAKEGTTERLWHAIETNERINGACLTTSKINGSQGHQDEDCRAGLIGLQALARGRGAFARKNAIFHAVFYDD</sequence>
<evidence type="ECO:0000313" key="1">
    <source>
        <dbReference type="EMBL" id="KAK6767068.1"/>
    </source>
</evidence>
<evidence type="ECO:0000313" key="2">
    <source>
        <dbReference type="EMBL" id="KAK6767295.1"/>
    </source>
</evidence>
<organism evidence="2 3">
    <name type="scientific">Necator americanus</name>
    <name type="common">Human hookworm</name>
    <dbReference type="NCBI Taxonomy" id="51031"/>
    <lineage>
        <taxon>Eukaryota</taxon>
        <taxon>Metazoa</taxon>
        <taxon>Ecdysozoa</taxon>
        <taxon>Nematoda</taxon>
        <taxon>Chromadorea</taxon>
        <taxon>Rhabditida</taxon>
        <taxon>Rhabditina</taxon>
        <taxon>Rhabditomorpha</taxon>
        <taxon>Strongyloidea</taxon>
        <taxon>Ancylostomatidae</taxon>
        <taxon>Bunostominae</taxon>
        <taxon>Necator</taxon>
    </lineage>
</organism>
<keyword evidence="3" id="KW-1185">Reference proteome</keyword>
<accession>A0ABR1EXQ0</accession>
<proteinExistence type="predicted"/>
<dbReference type="EMBL" id="JAVFWL010000006">
    <property type="protein sequence ID" value="KAK6767068.1"/>
    <property type="molecule type" value="Genomic_DNA"/>
</dbReference>
<name>A0ABR1EXQ0_NECAM</name>
<protein>
    <submittedName>
        <fullName evidence="2">Uncharacterized protein</fullName>
    </submittedName>
</protein>
<evidence type="ECO:0000313" key="3">
    <source>
        <dbReference type="Proteomes" id="UP001303046"/>
    </source>
</evidence>
<gene>
    <name evidence="2" type="primary">Necator_2022.05.29.01.07.g71</name>
    <name evidence="1" type="synonym">Necator_chrX.g26545</name>
    <name evidence="1" type="ORF">RB195_026378</name>
    <name evidence="2" type="ORF">RB195_026519</name>
</gene>
<reference evidence="2 3" key="1">
    <citation type="submission" date="2023-08" db="EMBL/GenBank/DDBJ databases">
        <title>A Necator americanus chromosomal reference genome.</title>
        <authorList>
            <person name="Ilik V."/>
            <person name="Petrzelkova K.J."/>
            <person name="Pardy F."/>
            <person name="Fuh T."/>
            <person name="Niatou-Singa F.S."/>
            <person name="Gouil Q."/>
            <person name="Baker L."/>
            <person name="Ritchie M.E."/>
            <person name="Jex A.R."/>
            <person name="Gazzola D."/>
            <person name="Li H."/>
            <person name="Toshio Fujiwara R."/>
            <person name="Zhan B."/>
            <person name="Aroian R.V."/>
            <person name="Pafco B."/>
            <person name="Schwarz E.M."/>
        </authorList>
    </citation>
    <scope>NUCLEOTIDE SEQUENCE [LARGE SCALE GENOMIC DNA]</scope>
    <source>
        <strain evidence="2 3">Aroian</strain>
        <tissue evidence="2">Whole animal</tissue>
    </source>
</reference>
<dbReference type="Proteomes" id="UP001303046">
    <property type="component" value="Unassembled WGS sequence"/>
</dbReference>
<comment type="caution">
    <text evidence="2">The sequence shown here is derived from an EMBL/GenBank/DDBJ whole genome shotgun (WGS) entry which is preliminary data.</text>
</comment>